<keyword evidence="1" id="KW-1133">Transmembrane helix</keyword>
<name>A0A8S4S468_9NEOP</name>
<evidence type="ECO:0000256" key="1">
    <source>
        <dbReference type="SAM" id="Phobius"/>
    </source>
</evidence>
<feature type="transmembrane region" description="Helical" evidence="1">
    <location>
        <begin position="67"/>
        <end position="90"/>
    </location>
</feature>
<keyword evidence="3" id="KW-1185">Reference proteome</keyword>
<evidence type="ECO:0000313" key="3">
    <source>
        <dbReference type="Proteomes" id="UP000838756"/>
    </source>
</evidence>
<accession>A0A8S4S468</accession>
<keyword evidence="1" id="KW-0812">Transmembrane</keyword>
<protein>
    <submittedName>
        <fullName evidence="2">Jg5589 protein</fullName>
    </submittedName>
</protein>
<sequence>MWLKLLADTYPAKWLLGRPQHNRSRKTSLYQNLYINVWRDIKLIFDQYAGHISGGVNNVSNRKIAKLLFMLYIFLSKMLTNKLMLLIRYYCLLNY</sequence>
<evidence type="ECO:0000313" key="2">
    <source>
        <dbReference type="EMBL" id="CAH2244752.1"/>
    </source>
</evidence>
<comment type="caution">
    <text evidence="2">The sequence shown here is derived from an EMBL/GenBank/DDBJ whole genome shotgun (WGS) entry which is preliminary data.</text>
</comment>
<dbReference type="AlphaFoldDB" id="A0A8S4S468"/>
<organism evidence="2 3">
    <name type="scientific">Pararge aegeria aegeria</name>
    <dbReference type="NCBI Taxonomy" id="348720"/>
    <lineage>
        <taxon>Eukaryota</taxon>
        <taxon>Metazoa</taxon>
        <taxon>Ecdysozoa</taxon>
        <taxon>Arthropoda</taxon>
        <taxon>Hexapoda</taxon>
        <taxon>Insecta</taxon>
        <taxon>Pterygota</taxon>
        <taxon>Neoptera</taxon>
        <taxon>Endopterygota</taxon>
        <taxon>Lepidoptera</taxon>
        <taxon>Glossata</taxon>
        <taxon>Ditrysia</taxon>
        <taxon>Papilionoidea</taxon>
        <taxon>Nymphalidae</taxon>
        <taxon>Satyrinae</taxon>
        <taxon>Satyrini</taxon>
        <taxon>Parargina</taxon>
        <taxon>Pararge</taxon>
    </lineage>
</organism>
<proteinExistence type="predicted"/>
<reference evidence="2" key="1">
    <citation type="submission" date="2022-03" db="EMBL/GenBank/DDBJ databases">
        <authorList>
            <person name="Lindestad O."/>
        </authorList>
    </citation>
    <scope>NUCLEOTIDE SEQUENCE</scope>
</reference>
<gene>
    <name evidence="2" type="primary">jg5589</name>
    <name evidence="2" type="ORF">PAEG_LOCUS20664</name>
</gene>
<keyword evidence="1" id="KW-0472">Membrane</keyword>
<dbReference type="Proteomes" id="UP000838756">
    <property type="component" value="Unassembled WGS sequence"/>
</dbReference>
<dbReference type="EMBL" id="CAKXAJ010025851">
    <property type="protein sequence ID" value="CAH2244752.1"/>
    <property type="molecule type" value="Genomic_DNA"/>
</dbReference>